<evidence type="ECO:0000313" key="2">
    <source>
        <dbReference type="EMBL" id="BBC35663.1"/>
    </source>
</evidence>
<evidence type="ECO:0000313" key="3">
    <source>
        <dbReference type="Proteomes" id="UP001321542"/>
    </source>
</evidence>
<feature type="signal peptide" evidence="1">
    <location>
        <begin position="1"/>
        <end position="24"/>
    </location>
</feature>
<sequence>MVVVRMPGALGAALVVTVAPLTHAPASALAPDTRLAYHGSVAMTAGIVDVRLTPHNRGPRPVTAATVRLRWSAPLTDRQRLPDGCARAGARTVICGTGPLAADATGAEIALRVRLRGAPAEVHLDIDTAWRGDGPTDRRHHHEDRLRVLALDTGDAYAF</sequence>
<reference evidence="2 3" key="1">
    <citation type="journal article" date="2010" name="ChemBioChem">
        <title>Cloning and characterization of the biosynthetic gene cluster of 16-membered macrolide antibiotic FD-891: involvement of a dual functional cytochrome P450 monooxygenase catalyzing epoxidation and hydroxylation.</title>
        <authorList>
            <person name="Kudo F."/>
            <person name="Motegi A."/>
            <person name="Mizoue K."/>
            <person name="Eguchi T."/>
        </authorList>
    </citation>
    <scope>NUCLEOTIDE SEQUENCE [LARGE SCALE GENOMIC DNA]</scope>
    <source>
        <strain evidence="2 3">A-8890</strain>
    </source>
</reference>
<keyword evidence="3" id="KW-1185">Reference proteome</keyword>
<keyword evidence="1" id="KW-0732">Signal</keyword>
<accession>A0ABN5VQC2</accession>
<proteinExistence type="predicted"/>
<gene>
    <name evidence="2" type="ORF">SGFS_069570</name>
</gene>
<reference evidence="2 3" key="2">
    <citation type="journal article" date="2023" name="ChemBioChem">
        <title>Acyltransferase Domain Exchange between Two Independent Type I Polyketide Synthases in the Same Producer Strain of Macrolide Antibiotics.</title>
        <authorList>
            <person name="Kudo F."/>
            <person name="Kishikawa K."/>
            <person name="Tsuboi K."/>
            <person name="Kido T."/>
            <person name="Usui T."/>
            <person name="Hashimoto J."/>
            <person name="Shin-Ya K."/>
            <person name="Miyanaga A."/>
            <person name="Eguchi T."/>
        </authorList>
    </citation>
    <scope>NUCLEOTIDE SEQUENCE [LARGE SCALE GENOMIC DNA]</scope>
    <source>
        <strain evidence="2 3">A-8890</strain>
    </source>
</reference>
<evidence type="ECO:0008006" key="4">
    <source>
        <dbReference type="Google" id="ProtNLM"/>
    </source>
</evidence>
<feature type="chain" id="PRO_5045864255" description="DUF11 domain-containing protein" evidence="1">
    <location>
        <begin position="25"/>
        <end position="159"/>
    </location>
</feature>
<organism evidence="2 3">
    <name type="scientific">Streptomyces graminofaciens</name>
    <dbReference type="NCBI Taxonomy" id="68212"/>
    <lineage>
        <taxon>Bacteria</taxon>
        <taxon>Bacillati</taxon>
        <taxon>Actinomycetota</taxon>
        <taxon>Actinomycetes</taxon>
        <taxon>Kitasatosporales</taxon>
        <taxon>Streptomycetaceae</taxon>
        <taxon>Streptomyces</taxon>
    </lineage>
</organism>
<name>A0ABN5VQC2_9ACTN</name>
<protein>
    <recommendedName>
        <fullName evidence="4">DUF11 domain-containing protein</fullName>
    </recommendedName>
</protein>
<dbReference type="EMBL" id="AP018448">
    <property type="protein sequence ID" value="BBC35663.1"/>
    <property type="molecule type" value="Genomic_DNA"/>
</dbReference>
<evidence type="ECO:0000256" key="1">
    <source>
        <dbReference type="SAM" id="SignalP"/>
    </source>
</evidence>
<dbReference type="Proteomes" id="UP001321542">
    <property type="component" value="Chromosome"/>
</dbReference>